<comment type="caution">
    <text evidence="3">The sequence shown here is derived from an EMBL/GenBank/DDBJ whole genome shotgun (WGS) entry which is preliminary data.</text>
</comment>
<feature type="compositionally biased region" description="Pro residues" evidence="1">
    <location>
        <begin position="30"/>
        <end position="40"/>
    </location>
</feature>
<evidence type="ECO:0000259" key="2">
    <source>
        <dbReference type="Pfam" id="PF05548"/>
    </source>
</evidence>
<feature type="region of interest" description="Disordered" evidence="1">
    <location>
        <begin position="453"/>
        <end position="748"/>
    </location>
</feature>
<feature type="compositionally biased region" description="Pro residues" evidence="1">
    <location>
        <begin position="458"/>
        <end position="527"/>
    </location>
</feature>
<dbReference type="InterPro" id="IPR008752">
    <property type="entry name" value="Peptidase_M11"/>
</dbReference>
<dbReference type="AlphaFoldDB" id="A0A9W6BYF2"/>
<dbReference type="EMBL" id="BRXU01000035">
    <property type="protein sequence ID" value="GLC60548.1"/>
    <property type="molecule type" value="Genomic_DNA"/>
</dbReference>
<dbReference type="PANTHER" id="PTHR33472:SF28">
    <property type="entry name" value="BROMO AND FHA DOMAIN-CONTAINING PROTEIN DDB_G0267958"/>
    <property type="match status" value="1"/>
</dbReference>
<gene>
    <name evidence="3" type="primary">PLEST009827</name>
    <name evidence="3" type="ORF">PLESTB_001625600</name>
</gene>
<dbReference type="PANTHER" id="PTHR33472">
    <property type="entry name" value="OS01G0106600 PROTEIN"/>
    <property type="match status" value="1"/>
</dbReference>
<dbReference type="Proteomes" id="UP001165080">
    <property type="component" value="Unassembled WGS sequence"/>
</dbReference>
<protein>
    <recommendedName>
        <fullName evidence="2">Peptidase M11 gametolysin domain-containing protein</fullName>
    </recommendedName>
</protein>
<dbReference type="Pfam" id="PF05548">
    <property type="entry name" value="Peptidase_M11"/>
    <property type="match status" value="1"/>
</dbReference>
<name>A0A9W6BYF2_9CHLO</name>
<feature type="domain" description="Peptidase M11 gametolysin" evidence="2">
    <location>
        <begin position="136"/>
        <end position="399"/>
    </location>
</feature>
<organism evidence="3 4">
    <name type="scientific">Pleodorina starrii</name>
    <dbReference type="NCBI Taxonomy" id="330485"/>
    <lineage>
        <taxon>Eukaryota</taxon>
        <taxon>Viridiplantae</taxon>
        <taxon>Chlorophyta</taxon>
        <taxon>core chlorophytes</taxon>
        <taxon>Chlorophyceae</taxon>
        <taxon>CS clade</taxon>
        <taxon>Chlamydomonadales</taxon>
        <taxon>Volvocaceae</taxon>
        <taxon>Pleodorina</taxon>
    </lineage>
</organism>
<sequence length="748" mass="77987">MLTPYRALAVPAPKQLKPPLSPPLSRRLPRPPPPVPPPVSAPVASSGFVSLQGRLQYRTTKPAGKWLLTGVGVSGEKYQLPVQPVDATSGLSIPAGRWISLTCFLSSAGANACANVTNARITQSAAPVPTTNITLRILVMVVSLSASAECGSRAGANVTAVEEAFLAPNGYADYFGNCSYGRMVIDRAALTVVSTLAPCSLAITRCSEDAIAAAATANVPAGVQIDTYTHFAYVIPVNLARTCGYAGLGELPGTQSWFTPDAFGILSKGTVMQELLHNFGLWHGYRNGLEYEDYSTAMGMGDSCPSAPELWRLGWASPANLLNASSFPAGLFLSYMLPATYLGPTGAFLKIQPDWLDASYNRNVYLALRAKAAGDRDLLPEFAGKLNIHEANKTFDNNFLAPGDPVVSIVGVLNPRSSVTFFNHRLYILTGDLVNGNMISFKICRFSIGPQECIDGPQSPPPPPPEPLVTPPPPPSPPPPEPPASRLTQPPPPPKATRAPKPPPPSPRSPPPSQPPPPLPPSPPPLLPSSLQSPPSSSSPPPPPPPSPPPPAPPSPPPPPPPSPPPPPPSPPPPPPPRPPPPPPPSPPPPLPPSPPPPPPPSPPPPPPPSPPPPPPPSPPPPPPPSPPPPPPPSPPPPPPPSPPPPPPPSPPPSPPPLSPPQPPPPREAPPVPSSNNNDAKKNTSPLPPSTTFQAVAPTSLLVPRTPRAPSASSPPPRAPRRPPPRAPRRPPPRTPRQRTPPGSKNDD</sequence>
<evidence type="ECO:0000313" key="4">
    <source>
        <dbReference type="Proteomes" id="UP001165080"/>
    </source>
</evidence>
<feature type="region of interest" description="Disordered" evidence="1">
    <location>
        <begin position="1"/>
        <end position="41"/>
    </location>
</feature>
<proteinExistence type="predicted"/>
<keyword evidence="4" id="KW-1185">Reference proteome</keyword>
<accession>A0A9W6BYF2</accession>
<evidence type="ECO:0000256" key="1">
    <source>
        <dbReference type="SAM" id="MobiDB-lite"/>
    </source>
</evidence>
<evidence type="ECO:0000313" key="3">
    <source>
        <dbReference type="EMBL" id="GLC60548.1"/>
    </source>
</evidence>
<dbReference type="PRINTS" id="PR01217">
    <property type="entry name" value="PRICHEXTENSN"/>
</dbReference>
<reference evidence="3 4" key="1">
    <citation type="journal article" date="2023" name="Commun. Biol.">
        <title>Reorganization of the ancestral sex-determining regions during the evolution of trioecy in Pleodorina starrii.</title>
        <authorList>
            <person name="Takahashi K."/>
            <person name="Suzuki S."/>
            <person name="Kawai-Toyooka H."/>
            <person name="Yamamoto K."/>
            <person name="Hamaji T."/>
            <person name="Ootsuki R."/>
            <person name="Yamaguchi H."/>
            <person name="Kawachi M."/>
            <person name="Higashiyama T."/>
            <person name="Nozaki H."/>
        </authorList>
    </citation>
    <scope>NUCLEOTIDE SEQUENCE [LARGE SCALE GENOMIC DNA]</scope>
    <source>
        <strain evidence="3 4">NIES-4479</strain>
    </source>
</reference>
<feature type="compositionally biased region" description="Pro residues" evidence="1">
    <location>
        <begin position="537"/>
        <end position="673"/>
    </location>
</feature>
<feature type="compositionally biased region" description="Basic residues" evidence="1">
    <location>
        <begin position="719"/>
        <end position="732"/>
    </location>
</feature>